<dbReference type="NCBIfam" id="TIGR04056">
    <property type="entry name" value="OMP_RagA_SusC"/>
    <property type="match status" value="1"/>
</dbReference>
<gene>
    <name evidence="10" type="ORF">MKQ68_14795</name>
</gene>
<dbReference type="Gene3D" id="2.40.170.20">
    <property type="entry name" value="TonB-dependent receptor, beta-barrel domain"/>
    <property type="match status" value="1"/>
</dbReference>
<dbReference type="SUPFAM" id="SSF56935">
    <property type="entry name" value="Porins"/>
    <property type="match status" value="1"/>
</dbReference>
<evidence type="ECO:0000256" key="6">
    <source>
        <dbReference type="ARBA" id="ARBA00023237"/>
    </source>
</evidence>
<dbReference type="SUPFAM" id="SSF49464">
    <property type="entry name" value="Carboxypeptidase regulatory domain-like"/>
    <property type="match status" value="1"/>
</dbReference>
<evidence type="ECO:0000256" key="3">
    <source>
        <dbReference type="ARBA" id="ARBA00022452"/>
    </source>
</evidence>
<dbReference type="InterPro" id="IPR023997">
    <property type="entry name" value="TonB-dep_OMP_SusC/RagA_CS"/>
</dbReference>
<organism evidence="10 11">
    <name type="scientific">Chitinophaga horti</name>
    <dbReference type="NCBI Taxonomy" id="2920382"/>
    <lineage>
        <taxon>Bacteria</taxon>
        <taxon>Pseudomonadati</taxon>
        <taxon>Bacteroidota</taxon>
        <taxon>Chitinophagia</taxon>
        <taxon>Chitinophagales</taxon>
        <taxon>Chitinophagaceae</taxon>
        <taxon>Chitinophaga</taxon>
    </lineage>
</organism>
<keyword evidence="4 7" id="KW-0812">Transmembrane</keyword>
<dbReference type="InterPro" id="IPR012910">
    <property type="entry name" value="Plug_dom"/>
</dbReference>
<feature type="signal peptide" evidence="8">
    <location>
        <begin position="1"/>
        <end position="27"/>
    </location>
</feature>
<dbReference type="EMBL" id="CP107006">
    <property type="protein sequence ID" value="UYQ91359.1"/>
    <property type="molecule type" value="Genomic_DNA"/>
</dbReference>
<dbReference type="Pfam" id="PF13715">
    <property type="entry name" value="CarbopepD_reg_2"/>
    <property type="match status" value="1"/>
</dbReference>
<evidence type="ECO:0000256" key="4">
    <source>
        <dbReference type="ARBA" id="ARBA00022692"/>
    </source>
</evidence>
<evidence type="ECO:0000259" key="9">
    <source>
        <dbReference type="Pfam" id="PF07715"/>
    </source>
</evidence>
<dbReference type="InterPro" id="IPR037066">
    <property type="entry name" value="Plug_dom_sf"/>
</dbReference>
<dbReference type="Gene3D" id="2.60.40.1120">
    <property type="entry name" value="Carboxypeptidase-like, regulatory domain"/>
    <property type="match status" value="1"/>
</dbReference>
<dbReference type="PROSITE" id="PS52016">
    <property type="entry name" value="TONB_DEPENDENT_REC_3"/>
    <property type="match status" value="1"/>
</dbReference>
<proteinExistence type="inferred from homology"/>
<comment type="similarity">
    <text evidence="7">Belongs to the TonB-dependent receptor family.</text>
</comment>
<dbReference type="InterPro" id="IPR039426">
    <property type="entry name" value="TonB-dep_rcpt-like"/>
</dbReference>
<keyword evidence="3 7" id="KW-1134">Transmembrane beta strand</keyword>
<keyword evidence="5 7" id="KW-0472">Membrane</keyword>
<feature type="chain" id="PRO_5045465418" evidence="8">
    <location>
        <begin position="28"/>
        <end position="1048"/>
    </location>
</feature>
<feature type="domain" description="TonB-dependent receptor plug" evidence="9">
    <location>
        <begin position="121"/>
        <end position="241"/>
    </location>
</feature>
<comment type="subcellular location">
    <subcellularLocation>
        <location evidence="1 7">Cell outer membrane</location>
        <topology evidence="1 7">Multi-pass membrane protein</topology>
    </subcellularLocation>
</comment>
<evidence type="ECO:0000256" key="8">
    <source>
        <dbReference type="SAM" id="SignalP"/>
    </source>
</evidence>
<accession>A0ABY6IZE0</accession>
<dbReference type="Pfam" id="PF07715">
    <property type="entry name" value="Plug"/>
    <property type="match status" value="1"/>
</dbReference>
<evidence type="ECO:0000256" key="5">
    <source>
        <dbReference type="ARBA" id="ARBA00023136"/>
    </source>
</evidence>
<name>A0ABY6IZE0_9BACT</name>
<keyword evidence="8" id="KW-0732">Signal</keyword>
<keyword evidence="2 7" id="KW-0813">Transport</keyword>
<dbReference type="RefSeq" id="WP_264279805.1">
    <property type="nucleotide sequence ID" value="NZ_CP107006.1"/>
</dbReference>
<evidence type="ECO:0000256" key="7">
    <source>
        <dbReference type="PROSITE-ProRule" id="PRU01360"/>
    </source>
</evidence>
<dbReference type="InterPro" id="IPR023996">
    <property type="entry name" value="TonB-dep_OMP_SusC/RagA"/>
</dbReference>
<dbReference type="Gene3D" id="2.170.130.10">
    <property type="entry name" value="TonB-dependent receptor, plug domain"/>
    <property type="match status" value="1"/>
</dbReference>
<dbReference type="InterPro" id="IPR008969">
    <property type="entry name" value="CarboxyPept-like_regulatory"/>
</dbReference>
<evidence type="ECO:0000256" key="2">
    <source>
        <dbReference type="ARBA" id="ARBA00022448"/>
    </source>
</evidence>
<keyword evidence="11" id="KW-1185">Reference proteome</keyword>
<dbReference type="NCBIfam" id="TIGR04057">
    <property type="entry name" value="SusC_RagA_signa"/>
    <property type="match status" value="1"/>
</dbReference>
<evidence type="ECO:0000313" key="10">
    <source>
        <dbReference type="EMBL" id="UYQ91359.1"/>
    </source>
</evidence>
<reference evidence="10" key="1">
    <citation type="submission" date="2022-10" db="EMBL/GenBank/DDBJ databases">
        <title>Chitinophaga sp. nov., isolated from soil.</title>
        <authorList>
            <person name="Jeon C.O."/>
        </authorList>
    </citation>
    <scope>NUCLEOTIDE SEQUENCE</scope>
    <source>
        <strain evidence="10">R8</strain>
    </source>
</reference>
<dbReference type="Proteomes" id="UP001162741">
    <property type="component" value="Chromosome"/>
</dbReference>
<evidence type="ECO:0000313" key="11">
    <source>
        <dbReference type="Proteomes" id="UP001162741"/>
    </source>
</evidence>
<sequence length="1048" mass="116495">MTYQPNYKRVLAAAVLCLLMLPLAALAQFKISGKVTDKKNNTPVPGVVVREKGTKQGTTTGADGGYSLEVKSGDAQLLISYMGYLPQTVPVGGRSNISITIEEDVKSLNDVVIIGYQDIQRRKTTSSVASIKGKEIENTPYATFDAMLQGRVAGLSVLSTTGEPGSSSIVNVRGSTSVDPTGVSAPLYVIDGVIFDVSDISSTYAFSNPLSGINPNDIESLDILKDASASAIYGARAANGVIIVKTKRPKNGKAEFRVGTYTGVADKPAMKPIIVGAAERRMKMQLLKDMGDWFRNTNELSMMLTDSLNPAFNNATDWQGLFLKRAMINNVDVSVGQASETFAYRLSYNYYREEGVMKGFDIERSTPRLYLSLKPHKKVEISNDFFLSFVKSRHGRGDERKYPFYIWGFPSSFYKITDEDRELYTGDYEALMDDDRVQSFTGNTRIMYNIMPGLLWNTNVSFNLINSRRDYFKPAIINDGINYAENKVFQNRRYEIENYLSYNKTMGQHSITALLGQGMERQSNASTQLFGSGISVDAVKTVAGVPAGPNLTGGSFLSQRARLSFFGRFGYDFQGKYLIQANYRMDGSSRYSRDNRWGEFPSVSAGWVATDEAFMAPLKNIVSFFKIRGSYGVTGMDPGEYYAQYQPLITNAAYNGSSLDGVVRGSSAMTTYNGVTVVYPDYYNSSAARGISWERSPQYNIGIDLNLFNDRVQFTGDYYHRKSASKVFKIPVQITSGYTMVSDNYVDVLNQGLELTVNTTNLSPKSAFQWRTNFNLSLNQNMVTKLPQGGRDFKFGDPWLQRVLTVGQPLFQFSVWEVDGIYNSNEEVPVDPLSGRRISWYGGAQFGKGDPKRRDQNGDYVINDLDKVNHGNPNAKLYGGMTHSFSWKGITLDVLCTFFAGRKLWNGYLSDKLQDAGTDNPYAVWGGSSGPASQFGEGVNFWTGPNSNATYPALVTNTVDKWHIAQSLFVEDASFFRMKNIRLGYMLPEKWTSRAKLKSVRFYSMFDNVFIISNATVPDPEAVGYDGYSSGNDYPIPKKLTLGLDVIF</sequence>
<keyword evidence="6 7" id="KW-0998">Cell outer membrane</keyword>
<dbReference type="InterPro" id="IPR036942">
    <property type="entry name" value="Beta-barrel_TonB_sf"/>
</dbReference>
<keyword evidence="10" id="KW-0675">Receptor</keyword>
<protein>
    <submittedName>
        <fullName evidence="10">TonB-dependent receptor</fullName>
    </submittedName>
</protein>
<evidence type="ECO:0000256" key="1">
    <source>
        <dbReference type="ARBA" id="ARBA00004571"/>
    </source>
</evidence>